<dbReference type="EMBL" id="JBHULN010000005">
    <property type="protein sequence ID" value="MFD2571188.1"/>
    <property type="molecule type" value="Genomic_DNA"/>
</dbReference>
<dbReference type="RefSeq" id="WP_381522497.1">
    <property type="nucleotide sequence ID" value="NZ_JBHULN010000005.1"/>
</dbReference>
<proteinExistence type="predicted"/>
<sequence length="96" mass="10935">MKTLWLTQYQFDKAQAAAHRLAPHMYLDVMAILVDPPIDPRTAQGISTIGYQALQLRFSRKSRGSQEWVLTTPVQIVPAWLAHQMQTVDDVDEAAW</sequence>
<organism evidence="1 2">
    <name type="scientific">Spirosoma soli</name>
    <dbReference type="NCBI Taxonomy" id="1770529"/>
    <lineage>
        <taxon>Bacteria</taxon>
        <taxon>Pseudomonadati</taxon>
        <taxon>Bacteroidota</taxon>
        <taxon>Cytophagia</taxon>
        <taxon>Cytophagales</taxon>
        <taxon>Cytophagaceae</taxon>
        <taxon>Spirosoma</taxon>
    </lineage>
</organism>
<evidence type="ECO:0000313" key="1">
    <source>
        <dbReference type="EMBL" id="MFD2571188.1"/>
    </source>
</evidence>
<evidence type="ECO:0000313" key="2">
    <source>
        <dbReference type="Proteomes" id="UP001597469"/>
    </source>
</evidence>
<keyword evidence="2" id="KW-1185">Reference proteome</keyword>
<gene>
    <name evidence="1" type="ORF">ACFSUS_11125</name>
</gene>
<protein>
    <submittedName>
        <fullName evidence="1">Uncharacterized protein</fullName>
    </submittedName>
</protein>
<comment type="caution">
    <text evidence="1">The sequence shown here is derived from an EMBL/GenBank/DDBJ whole genome shotgun (WGS) entry which is preliminary data.</text>
</comment>
<dbReference type="Proteomes" id="UP001597469">
    <property type="component" value="Unassembled WGS sequence"/>
</dbReference>
<reference evidence="2" key="1">
    <citation type="journal article" date="2019" name="Int. J. Syst. Evol. Microbiol.">
        <title>The Global Catalogue of Microorganisms (GCM) 10K type strain sequencing project: providing services to taxonomists for standard genome sequencing and annotation.</title>
        <authorList>
            <consortium name="The Broad Institute Genomics Platform"/>
            <consortium name="The Broad Institute Genome Sequencing Center for Infectious Disease"/>
            <person name="Wu L."/>
            <person name="Ma J."/>
        </authorList>
    </citation>
    <scope>NUCLEOTIDE SEQUENCE [LARGE SCALE GENOMIC DNA]</scope>
    <source>
        <strain evidence="2">KCTC 42805</strain>
    </source>
</reference>
<name>A0ABW5M2B2_9BACT</name>
<accession>A0ABW5M2B2</accession>